<reference evidence="2" key="2">
    <citation type="submission" date="2017-06" db="EMBL/GenBank/DDBJ databases">
        <title>WGS assembly of Brachypodium distachyon.</title>
        <authorList>
            <consortium name="The International Brachypodium Initiative"/>
            <person name="Lucas S."/>
            <person name="Harmon-Smith M."/>
            <person name="Lail K."/>
            <person name="Tice H."/>
            <person name="Grimwood J."/>
            <person name="Bruce D."/>
            <person name="Barry K."/>
            <person name="Shu S."/>
            <person name="Lindquist E."/>
            <person name="Wang M."/>
            <person name="Pitluck S."/>
            <person name="Vogel J.P."/>
            <person name="Garvin D.F."/>
            <person name="Mockler T.C."/>
            <person name="Schmutz J."/>
            <person name="Rokhsar D."/>
            <person name="Bevan M.W."/>
        </authorList>
    </citation>
    <scope>NUCLEOTIDE SEQUENCE</scope>
    <source>
        <strain evidence="2">Bd21</strain>
    </source>
</reference>
<feature type="region of interest" description="Disordered" evidence="1">
    <location>
        <begin position="1"/>
        <end position="122"/>
    </location>
</feature>
<name>A0A2K2D0U5_BRADI</name>
<protein>
    <submittedName>
        <fullName evidence="2 3">Uncharacterized protein</fullName>
    </submittedName>
</protein>
<proteinExistence type="predicted"/>
<accession>A0A2K2D0U5</accession>
<dbReference type="Proteomes" id="UP000008810">
    <property type="component" value="Chromosome 3"/>
</dbReference>
<dbReference type="Gramene" id="PNT67903">
    <property type="protein sequence ID" value="PNT67903"/>
    <property type="gene ID" value="BRADI_3g33534v3"/>
</dbReference>
<dbReference type="InParanoid" id="A0A2K2D0U5"/>
<dbReference type="EMBL" id="CM000882">
    <property type="protein sequence ID" value="PNT67903.1"/>
    <property type="molecule type" value="Genomic_DNA"/>
</dbReference>
<dbReference type="AlphaFoldDB" id="A0A2K2D0U5"/>
<dbReference type="EnsemblPlants" id="PNT67903">
    <property type="protein sequence ID" value="PNT67903"/>
    <property type="gene ID" value="BRADI_3g33534v3"/>
</dbReference>
<gene>
    <name evidence="2" type="ORF">BRADI_3g33534v3</name>
</gene>
<feature type="compositionally biased region" description="Basic and acidic residues" evidence="1">
    <location>
        <begin position="73"/>
        <end position="100"/>
    </location>
</feature>
<evidence type="ECO:0000313" key="4">
    <source>
        <dbReference type="Proteomes" id="UP000008810"/>
    </source>
</evidence>
<evidence type="ECO:0000313" key="3">
    <source>
        <dbReference type="EnsemblPlants" id="PNT67903"/>
    </source>
</evidence>
<organism evidence="2">
    <name type="scientific">Brachypodium distachyon</name>
    <name type="common">Purple false brome</name>
    <name type="synonym">Trachynia distachya</name>
    <dbReference type="NCBI Taxonomy" id="15368"/>
    <lineage>
        <taxon>Eukaryota</taxon>
        <taxon>Viridiplantae</taxon>
        <taxon>Streptophyta</taxon>
        <taxon>Embryophyta</taxon>
        <taxon>Tracheophyta</taxon>
        <taxon>Spermatophyta</taxon>
        <taxon>Magnoliopsida</taxon>
        <taxon>Liliopsida</taxon>
        <taxon>Poales</taxon>
        <taxon>Poaceae</taxon>
        <taxon>BOP clade</taxon>
        <taxon>Pooideae</taxon>
        <taxon>Stipodae</taxon>
        <taxon>Brachypodieae</taxon>
        <taxon>Brachypodium</taxon>
    </lineage>
</organism>
<reference evidence="3" key="3">
    <citation type="submission" date="2018-08" db="UniProtKB">
        <authorList>
            <consortium name="EnsemblPlants"/>
        </authorList>
    </citation>
    <scope>IDENTIFICATION</scope>
    <source>
        <strain evidence="3">cv. Bd21</strain>
    </source>
</reference>
<feature type="compositionally biased region" description="Basic residues" evidence="1">
    <location>
        <begin position="31"/>
        <end position="55"/>
    </location>
</feature>
<reference evidence="2 3" key="1">
    <citation type="journal article" date="2010" name="Nature">
        <title>Genome sequencing and analysis of the model grass Brachypodium distachyon.</title>
        <authorList>
            <consortium name="International Brachypodium Initiative"/>
        </authorList>
    </citation>
    <scope>NUCLEOTIDE SEQUENCE [LARGE SCALE GENOMIC DNA]</scope>
    <source>
        <strain evidence="2 3">Bd21</strain>
    </source>
</reference>
<sequence>MPRGGKGTVPSLRRTTCLCRRRRGALAAAPKARRQRRGSARTRRATRARTVRWRPRPGSVDDAAPCSRFGRRTCSERQGKRGSGDGDRKRNEREHREEAPCHNTKWGAITPSGARAPLRIPV</sequence>
<evidence type="ECO:0000256" key="1">
    <source>
        <dbReference type="SAM" id="MobiDB-lite"/>
    </source>
</evidence>
<keyword evidence="4" id="KW-1185">Reference proteome</keyword>
<evidence type="ECO:0000313" key="2">
    <source>
        <dbReference type="EMBL" id="PNT67903.1"/>
    </source>
</evidence>